<evidence type="ECO:0000313" key="2">
    <source>
        <dbReference type="Proteomes" id="UP000191285"/>
    </source>
</evidence>
<dbReference type="EMBL" id="MLKD01000019">
    <property type="protein sequence ID" value="OQE17880.1"/>
    <property type="molecule type" value="Genomic_DNA"/>
</dbReference>
<evidence type="ECO:0000313" key="1">
    <source>
        <dbReference type="EMBL" id="OQE17880.1"/>
    </source>
</evidence>
<keyword evidence="2" id="KW-1185">Reference proteome</keyword>
<gene>
    <name evidence="1" type="ORF">PENSTE_c019G08440</name>
</gene>
<dbReference type="AlphaFoldDB" id="A0A1V6SVS6"/>
<dbReference type="Proteomes" id="UP000191285">
    <property type="component" value="Unassembled WGS sequence"/>
</dbReference>
<proteinExistence type="predicted"/>
<name>A0A1V6SVS6_9EURO</name>
<reference evidence="2" key="1">
    <citation type="journal article" date="2017" name="Nat. Microbiol.">
        <title>Global analysis of biosynthetic gene clusters reveals vast potential of secondary metabolite production in Penicillium species.</title>
        <authorList>
            <person name="Nielsen J.C."/>
            <person name="Grijseels S."/>
            <person name="Prigent S."/>
            <person name="Ji B."/>
            <person name="Dainat J."/>
            <person name="Nielsen K.F."/>
            <person name="Frisvad J.C."/>
            <person name="Workman M."/>
            <person name="Nielsen J."/>
        </authorList>
    </citation>
    <scope>NUCLEOTIDE SEQUENCE [LARGE SCALE GENOMIC DNA]</scope>
    <source>
        <strain evidence="2">IBT 24891</strain>
    </source>
</reference>
<organism evidence="1 2">
    <name type="scientific">Penicillium steckii</name>
    <dbReference type="NCBI Taxonomy" id="303698"/>
    <lineage>
        <taxon>Eukaryota</taxon>
        <taxon>Fungi</taxon>
        <taxon>Dikarya</taxon>
        <taxon>Ascomycota</taxon>
        <taxon>Pezizomycotina</taxon>
        <taxon>Eurotiomycetes</taxon>
        <taxon>Eurotiomycetidae</taxon>
        <taxon>Eurotiales</taxon>
        <taxon>Aspergillaceae</taxon>
        <taxon>Penicillium</taxon>
    </lineage>
</organism>
<accession>A0A1V6SVS6</accession>
<comment type="caution">
    <text evidence="1">The sequence shown here is derived from an EMBL/GenBank/DDBJ whole genome shotgun (WGS) entry which is preliminary data.</text>
</comment>
<sequence length="227" mass="26138">MAAAVHFPVPLSTVEFAVQVINFDDINQAAVPCDAGKIDRDLVGRLQNQINKMGILYKALVETHKDRLRINRMDDDFSSFGLDRYTEHSFARFQSEFKAVSSDWPLDWRNLAGANRDPPAGWLSNYIRNSDAHNSTRIQWHEGSLGVFMSNSQERTITNFECWMPVKYYLKLLANSSKYHIDECKICRGFIEDPWEASKKLKLLKDWVMGRRDSEKAQPKNAIHLGL</sequence>
<protein>
    <submittedName>
        <fullName evidence="1">Uncharacterized protein</fullName>
    </submittedName>
</protein>